<proteinExistence type="predicted"/>
<organism evidence="1 2">
    <name type="scientific">Cichorium intybus</name>
    <name type="common">Chicory</name>
    <dbReference type="NCBI Taxonomy" id="13427"/>
    <lineage>
        <taxon>Eukaryota</taxon>
        <taxon>Viridiplantae</taxon>
        <taxon>Streptophyta</taxon>
        <taxon>Embryophyta</taxon>
        <taxon>Tracheophyta</taxon>
        <taxon>Spermatophyta</taxon>
        <taxon>Magnoliopsida</taxon>
        <taxon>eudicotyledons</taxon>
        <taxon>Gunneridae</taxon>
        <taxon>Pentapetalae</taxon>
        <taxon>asterids</taxon>
        <taxon>campanulids</taxon>
        <taxon>Asterales</taxon>
        <taxon>Asteraceae</taxon>
        <taxon>Cichorioideae</taxon>
        <taxon>Cichorieae</taxon>
        <taxon>Cichoriinae</taxon>
        <taxon>Cichorium</taxon>
    </lineage>
</organism>
<comment type="caution">
    <text evidence="1">The sequence shown here is derived from an EMBL/GenBank/DDBJ whole genome shotgun (WGS) entry which is preliminary data.</text>
</comment>
<accession>A0ACB9BGT9</accession>
<reference evidence="2" key="1">
    <citation type="journal article" date="2022" name="Mol. Ecol. Resour.">
        <title>The genomes of chicory, endive, great burdock and yacon provide insights into Asteraceae palaeo-polyploidization history and plant inulin production.</title>
        <authorList>
            <person name="Fan W."/>
            <person name="Wang S."/>
            <person name="Wang H."/>
            <person name="Wang A."/>
            <person name="Jiang F."/>
            <person name="Liu H."/>
            <person name="Zhao H."/>
            <person name="Xu D."/>
            <person name="Zhang Y."/>
        </authorList>
    </citation>
    <scope>NUCLEOTIDE SEQUENCE [LARGE SCALE GENOMIC DNA]</scope>
    <source>
        <strain evidence="2">cv. Punajuju</strain>
    </source>
</reference>
<dbReference type="EMBL" id="CM042014">
    <property type="protein sequence ID" value="KAI3721430.1"/>
    <property type="molecule type" value="Genomic_DNA"/>
</dbReference>
<evidence type="ECO:0000313" key="1">
    <source>
        <dbReference type="EMBL" id="KAI3721430.1"/>
    </source>
</evidence>
<sequence length="110" mass="12905">MLKNHNNGNPPYTRESPASVGFNTDQLPFNSRTSKNHSDYDDDEAVVDPNIIGDELEEGDEDEGEGENRFNDNCIEDYPRIDEHDQYEWTRLDDSHEDEKDFDQMYKCNR</sequence>
<gene>
    <name evidence="1" type="ORF">L2E82_32441</name>
</gene>
<name>A0ACB9BGT9_CICIN</name>
<evidence type="ECO:0000313" key="2">
    <source>
        <dbReference type="Proteomes" id="UP001055811"/>
    </source>
</evidence>
<dbReference type="Proteomes" id="UP001055811">
    <property type="component" value="Linkage Group LG06"/>
</dbReference>
<keyword evidence="2" id="KW-1185">Reference proteome</keyword>
<reference evidence="1 2" key="2">
    <citation type="journal article" date="2022" name="Mol. Ecol. Resour.">
        <title>The genomes of chicory, endive, great burdock and yacon provide insights into Asteraceae paleo-polyploidization history and plant inulin production.</title>
        <authorList>
            <person name="Fan W."/>
            <person name="Wang S."/>
            <person name="Wang H."/>
            <person name="Wang A."/>
            <person name="Jiang F."/>
            <person name="Liu H."/>
            <person name="Zhao H."/>
            <person name="Xu D."/>
            <person name="Zhang Y."/>
        </authorList>
    </citation>
    <scope>NUCLEOTIDE SEQUENCE [LARGE SCALE GENOMIC DNA]</scope>
    <source>
        <strain evidence="2">cv. Punajuju</strain>
        <tissue evidence="1">Leaves</tissue>
    </source>
</reference>
<protein>
    <submittedName>
        <fullName evidence="1">Uncharacterized protein</fullName>
    </submittedName>
</protein>